<reference evidence="2 3" key="1">
    <citation type="submission" date="2024-09" db="EMBL/GenBank/DDBJ databases">
        <authorList>
            <person name="Sun Q."/>
            <person name="Mori K."/>
        </authorList>
    </citation>
    <scope>NUCLEOTIDE SEQUENCE [LARGE SCALE GENOMIC DNA]</scope>
    <source>
        <strain evidence="2 3">NCAIM B.02610</strain>
    </source>
</reference>
<keyword evidence="3" id="KW-1185">Reference proteome</keyword>
<feature type="region of interest" description="Disordered" evidence="1">
    <location>
        <begin position="1"/>
        <end position="29"/>
    </location>
</feature>
<evidence type="ECO:0000256" key="1">
    <source>
        <dbReference type="SAM" id="MobiDB-lite"/>
    </source>
</evidence>
<name>A0ABV6KIY2_9BACI</name>
<protein>
    <submittedName>
        <fullName evidence="2">Uncharacterized protein</fullName>
    </submittedName>
</protein>
<dbReference type="Proteomes" id="UP001589838">
    <property type="component" value="Unassembled WGS sequence"/>
</dbReference>
<organism evidence="2 3">
    <name type="scientific">Halalkalibacter kiskunsagensis</name>
    <dbReference type="NCBI Taxonomy" id="1548599"/>
    <lineage>
        <taxon>Bacteria</taxon>
        <taxon>Bacillati</taxon>
        <taxon>Bacillota</taxon>
        <taxon>Bacilli</taxon>
        <taxon>Bacillales</taxon>
        <taxon>Bacillaceae</taxon>
        <taxon>Halalkalibacter</taxon>
    </lineage>
</organism>
<gene>
    <name evidence="2" type="ORF">ACFFHM_22990</name>
</gene>
<sequence>MEKPLLKIYGDDHKKQETTKQEESKVEAQQEEVVDPWQIILFGSSKK</sequence>
<dbReference type="EMBL" id="JBHLUX010000093">
    <property type="protein sequence ID" value="MFC0473288.1"/>
    <property type="molecule type" value="Genomic_DNA"/>
</dbReference>
<evidence type="ECO:0000313" key="2">
    <source>
        <dbReference type="EMBL" id="MFC0473288.1"/>
    </source>
</evidence>
<feature type="compositionally biased region" description="Basic and acidic residues" evidence="1">
    <location>
        <begin position="1"/>
        <end position="28"/>
    </location>
</feature>
<dbReference type="RefSeq" id="WP_335959929.1">
    <property type="nucleotide sequence ID" value="NZ_JAXBLX010000007.1"/>
</dbReference>
<evidence type="ECO:0000313" key="3">
    <source>
        <dbReference type="Proteomes" id="UP001589838"/>
    </source>
</evidence>
<comment type="caution">
    <text evidence="2">The sequence shown here is derived from an EMBL/GenBank/DDBJ whole genome shotgun (WGS) entry which is preliminary data.</text>
</comment>
<accession>A0ABV6KIY2</accession>
<proteinExistence type="predicted"/>